<dbReference type="OrthoDB" id="2159131at2759"/>
<feature type="compositionally biased region" description="Low complexity" evidence="2">
    <location>
        <begin position="185"/>
        <end position="198"/>
    </location>
</feature>
<keyword evidence="1" id="KW-0175">Coiled coil</keyword>
<keyword evidence="5" id="KW-1185">Reference proteome</keyword>
<feature type="compositionally biased region" description="Basic and acidic residues" evidence="2">
    <location>
        <begin position="129"/>
        <end position="155"/>
    </location>
</feature>
<reference evidence="4" key="1">
    <citation type="journal article" date="2020" name="BMC Genomics">
        <title>Correction to: Identification and distribution of gene clusters required for synthesis of sphingolipid metabolism inhibitors in diverse species of the filamentous fungus Fusarium.</title>
        <authorList>
            <person name="Kim H.S."/>
            <person name="Lohmar J.M."/>
            <person name="Busman M."/>
            <person name="Brown D.W."/>
            <person name="Naumann T.A."/>
            <person name="Divon H.H."/>
            <person name="Lysoe E."/>
            <person name="Uhlig S."/>
            <person name="Proctor R.H."/>
        </authorList>
    </citation>
    <scope>NUCLEOTIDE SEQUENCE</scope>
    <source>
        <strain evidence="4">NRRL 45417</strain>
    </source>
</reference>
<dbReference type="Pfam" id="PF10197">
    <property type="entry name" value="Cir_N"/>
    <property type="match status" value="1"/>
</dbReference>
<evidence type="ECO:0000256" key="2">
    <source>
        <dbReference type="SAM" id="MobiDB-lite"/>
    </source>
</evidence>
<dbReference type="AlphaFoldDB" id="A0A8H4WRT7"/>
<dbReference type="InterPro" id="IPR039875">
    <property type="entry name" value="LENG1-like"/>
</dbReference>
<protein>
    <recommendedName>
        <fullName evidence="3">CBF1-interacting co-repressor CIR N-terminal domain-containing protein</fullName>
    </recommendedName>
</protein>
<feature type="region of interest" description="Disordered" evidence="2">
    <location>
        <begin position="51"/>
        <end position="216"/>
    </location>
</feature>
<evidence type="ECO:0000256" key="1">
    <source>
        <dbReference type="SAM" id="Coils"/>
    </source>
</evidence>
<proteinExistence type="predicted"/>
<feature type="compositionally biased region" description="Basic and acidic residues" evidence="2">
    <location>
        <begin position="68"/>
        <end position="79"/>
    </location>
</feature>
<dbReference type="PANTHER" id="PTHR22093">
    <property type="entry name" value="LEUKOCYTE RECEPTOR CLUSTER LRC MEMBER 1"/>
    <property type="match status" value="1"/>
</dbReference>
<sequence length="380" mass="43190">MPLHLLGKKSWNVYNADNIARVRRDEAAAKAAEEAEEQRMQEIDAQRRLAILRGEVPPPIEDDEPPKDEEPPVRDRDASQRTSTQRKRKRPGEDDTDFEMRIARENDNSALARIEPGKKSTSSAPIVDHNGHIDLLGDEKSRAHAEKNDEAEKEAKKKKQSYEDQYTMRFSNAAGKDGALKPWYSQSDAAAPDASSKDVWGNQDPNRKERDAKRIVSNDPLAMMKKGASRVREIKQERKRFQEEREEELKQMRRDERHRVANAVKKGLPVVMSGDTDQEKEVMAIVVIRIHEVEDMSVTIEKGHGTRESATKRAENPKRDIRDMMCLIKETRDLQGALIMNNGDAIPKTDSLAYDTHSMAFTICTVWKAQELLTHSTSSA</sequence>
<feature type="domain" description="CBF1-interacting co-repressor CIR N-terminal" evidence="3">
    <location>
        <begin position="10"/>
        <end position="46"/>
    </location>
</feature>
<gene>
    <name evidence="4" type="ORF">FGADI_9952</name>
</gene>
<feature type="compositionally biased region" description="Basic and acidic residues" evidence="2">
    <location>
        <begin position="205"/>
        <end position="216"/>
    </location>
</feature>
<evidence type="ECO:0000259" key="3">
    <source>
        <dbReference type="SMART" id="SM01083"/>
    </source>
</evidence>
<name>A0A8H4WRT7_9HYPO</name>
<accession>A0A8H4WRT7</accession>
<dbReference type="SMART" id="SM01083">
    <property type="entry name" value="Cir_N"/>
    <property type="match status" value="1"/>
</dbReference>
<evidence type="ECO:0000313" key="5">
    <source>
        <dbReference type="Proteomes" id="UP000604273"/>
    </source>
</evidence>
<feature type="coiled-coil region" evidence="1">
    <location>
        <begin position="224"/>
        <end position="258"/>
    </location>
</feature>
<evidence type="ECO:0000313" key="4">
    <source>
        <dbReference type="EMBL" id="KAF4947957.1"/>
    </source>
</evidence>
<comment type="caution">
    <text evidence="4">The sequence shown here is derived from an EMBL/GenBank/DDBJ whole genome shotgun (WGS) entry which is preliminary data.</text>
</comment>
<dbReference type="EMBL" id="JABFAI010000273">
    <property type="protein sequence ID" value="KAF4947957.1"/>
    <property type="molecule type" value="Genomic_DNA"/>
</dbReference>
<reference evidence="4" key="2">
    <citation type="submission" date="2020-05" db="EMBL/GenBank/DDBJ databases">
        <authorList>
            <person name="Kim H.-S."/>
            <person name="Proctor R.H."/>
            <person name="Brown D.W."/>
        </authorList>
    </citation>
    <scope>NUCLEOTIDE SEQUENCE</scope>
    <source>
        <strain evidence="4">NRRL 45417</strain>
    </source>
</reference>
<dbReference type="PANTHER" id="PTHR22093:SF0">
    <property type="entry name" value="LEUKOCYTE RECEPTOR CLUSTER MEMBER 1"/>
    <property type="match status" value="1"/>
</dbReference>
<organism evidence="4 5">
    <name type="scientific">Fusarium gaditjirri</name>
    <dbReference type="NCBI Taxonomy" id="282569"/>
    <lineage>
        <taxon>Eukaryota</taxon>
        <taxon>Fungi</taxon>
        <taxon>Dikarya</taxon>
        <taxon>Ascomycota</taxon>
        <taxon>Pezizomycotina</taxon>
        <taxon>Sordariomycetes</taxon>
        <taxon>Hypocreomycetidae</taxon>
        <taxon>Hypocreales</taxon>
        <taxon>Nectriaceae</taxon>
        <taxon>Fusarium</taxon>
        <taxon>Fusarium nisikadoi species complex</taxon>
    </lineage>
</organism>
<feature type="compositionally biased region" description="Basic and acidic residues" evidence="2">
    <location>
        <begin position="98"/>
        <end position="107"/>
    </location>
</feature>
<dbReference type="InterPro" id="IPR019339">
    <property type="entry name" value="CIR_N_dom"/>
</dbReference>
<dbReference type="Proteomes" id="UP000604273">
    <property type="component" value="Unassembled WGS sequence"/>
</dbReference>